<dbReference type="GO" id="GO:0000976">
    <property type="term" value="F:transcription cis-regulatory region binding"/>
    <property type="evidence" value="ECO:0007669"/>
    <property type="project" value="TreeGrafter"/>
</dbReference>
<dbReference type="Gene3D" id="1.10.357.10">
    <property type="entry name" value="Tetracycline Repressor, domain 2"/>
    <property type="match status" value="1"/>
</dbReference>
<dbReference type="GO" id="GO:0003700">
    <property type="term" value="F:DNA-binding transcription factor activity"/>
    <property type="evidence" value="ECO:0007669"/>
    <property type="project" value="TreeGrafter"/>
</dbReference>
<keyword evidence="1" id="KW-0805">Transcription regulation</keyword>
<dbReference type="InterPro" id="IPR009057">
    <property type="entry name" value="Homeodomain-like_sf"/>
</dbReference>
<dbReference type="SUPFAM" id="SSF48498">
    <property type="entry name" value="Tetracyclin repressor-like, C-terminal domain"/>
    <property type="match status" value="1"/>
</dbReference>
<keyword evidence="3" id="KW-0804">Transcription</keyword>
<proteinExistence type="predicted"/>
<dbReference type="RefSeq" id="WP_026634048.1">
    <property type="nucleotide sequence ID" value="NZ_FONH01000002.1"/>
</dbReference>
<name>A0A1I1Z9P3_9GAMM</name>
<dbReference type="Proteomes" id="UP000199477">
    <property type="component" value="Unassembled WGS sequence"/>
</dbReference>
<keyword evidence="2 4" id="KW-0238">DNA-binding</keyword>
<dbReference type="InterPro" id="IPR001647">
    <property type="entry name" value="HTH_TetR"/>
</dbReference>
<feature type="domain" description="HTH tetR-type" evidence="5">
    <location>
        <begin position="16"/>
        <end position="77"/>
    </location>
</feature>
<dbReference type="SUPFAM" id="SSF46689">
    <property type="entry name" value="Homeodomain-like"/>
    <property type="match status" value="1"/>
</dbReference>
<accession>A0A1I1Z9P3</accession>
<feature type="DNA-binding region" description="H-T-H motif" evidence="4">
    <location>
        <begin position="40"/>
        <end position="59"/>
    </location>
</feature>
<evidence type="ECO:0000256" key="2">
    <source>
        <dbReference type="ARBA" id="ARBA00023125"/>
    </source>
</evidence>
<evidence type="ECO:0000313" key="7">
    <source>
        <dbReference type="Proteomes" id="UP000199477"/>
    </source>
</evidence>
<reference evidence="7" key="1">
    <citation type="submission" date="2016-10" db="EMBL/GenBank/DDBJ databases">
        <authorList>
            <person name="Varghese N."/>
            <person name="Submissions S."/>
        </authorList>
    </citation>
    <scope>NUCLEOTIDE SEQUENCE [LARGE SCALE GENOMIC DNA]</scope>
    <source>
        <strain evidence="7">UNC178MFTsu3.1</strain>
    </source>
</reference>
<dbReference type="AlphaFoldDB" id="A0A1I1Z9P3"/>
<dbReference type="InterPro" id="IPR050109">
    <property type="entry name" value="HTH-type_TetR-like_transc_reg"/>
</dbReference>
<gene>
    <name evidence="6" type="ORF">SAMN02799615_00624</name>
</gene>
<dbReference type="Pfam" id="PF00440">
    <property type="entry name" value="TetR_N"/>
    <property type="match status" value="1"/>
</dbReference>
<keyword evidence="7" id="KW-1185">Reference proteome</keyword>
<sequence length="202" mass="22392">MSTRSYTSHVRSAAAAEKRERAIQAAAAFLRESGSAASFSLDTVAKLAGVTRLTLYNQFGSRRGLLEAVFDDIAQRGRLVRLKDVAMQADPRQGLDQMIGIFCEFWSHDAAVERLHEAMVLDPEFAQALIERNERRRGLVRGLVERIVPKSAGAAAKRDVVDLIFAMTSMAMYRMLSQRRSAKAVEALIRSTVHAALDRLAE</sequence>
<evidence type="ECO:0000256" key="3">
    <source>
        <dbReference type="ARBA" id="ARBA00023163"/>
    </source>
</evidence>
<dbReference type="EMBL" id="FONH01000002">
    <property type="protein sequence ID" value="SFE27060.1"/>
    <property type="molecule type" value="Genomic_DNA"/>
</dbReference>
<evidence type="ECO:0000256" key="4">
    <source>
        <dbReference type="PROSITE-ProRule" id="PRU00335"/>
    </source>
</evidence>
<dbReference type="PANTHER" id="PTHR30055:SF151">
    <property type="entry name" value="TRANSCRIPTIONAL REGULATORY PROTEIN"/>
    <property type="match status" value="1"/>
</dbReference>
<dbReference type="InterPro" id="IPR036271">
    <property type="entry name" value="Tet_transcr_reg_TetR-rel_C_sf"/>
</dbReference>
<dbReference type="PANTHER" id="PTHR30055">
    <property type="entry name" value="HTH-TYPE TRANSCRIPTIONAL REGULATOR RUTR"/>
    <property type="match status" value="1"/>
</dbReference>
<evidence type="ECO:0000313" key="6">
    <source>
        <dbReference type="EMBL" id="SFE27060.1"/>
    </source>
</evidence>
<evidence type="ECO:0000259" key="5">
    <source>
        <dbReference type="PROSITE" id="PS50977"/>
    </source>
</evidence>
<dbReference type="PROSITE" id="PS50977">
    <property type="entry name" value="HTH_TETR_2"/>
    <property type="match status" value="1"/>
</dbReference>
<evidence type="ECO:0000256" key="1">
    <source>
        <dbReference type="ARBA" id="ARBA00023015"/>
    </source>
</evidence>
<protein>
    <submittedName>
        <fullName evidence="6">Transcriptional regulator, TetR family</fullName>
    </submittedName>
</protein>
<dbReference type="STRING" id="500610.SAMN02799615_00624"/>
<organism evidence="6 7">
    <name type="scientific">Dyella marensis</name>
    <dbReference type="NCBI Taxonomy" id="500610"/>
    <lineage>
        <taxon>Bacteria</taxon>
        <taxon>Pseudomonadati</taxon>
        <taxon>Pseudomonadota</taxon>
        <taxon>Gammaproteobacteria</taxon>
        <taxon>Lysobacterales</taxon>
        <taxon>Rhodanobacteraceae</taxon>
        <taxon>Dyella</taxon>
    </lineage>
</organism>